<dbReference type="Pfam" id="PF13812">
    <property type="entry name" value="PPR_3"/>
    <property type="match status" value="1"/>
</dbReference>
<dbReference type="Pfam" id="PF01535">
    <property type="entry name" value="PPR"/>
    <property type="match status" value="1"/>
</dbReference>
<evidence type="ECO:0008006" key="6">
    <source>
        <dbReference type="Google" id="ProtNLM"/>
    </source>
</evidence>
<gene>
    <name evidence="4" type="ORF">HAX54_028409</name>
</gene>
<accession>A0ABS8V4Z3</accession>
<dbReference type="Gene3D" id="1.25.40.10">
    <property type="entry name" value="Tetratricopeptide repeat domain"/>
    <property type="match status" value="2"/>
</dbReference>
<dbReference type="Pfam" id="PF13041">
    <property type="entry name" value="PPR_2"/>
    <property type="match status" value="1"/>
</dbReference>
<name>A0ABS8V4Z3_DATST</name>
<organism evidence="4 5">
    <name type="scientific">Datura stramonium</name>
    <name type="common">Jimsonweed</name>
    <name type="synonym">Common thornapple</name>
    <dbReference type="NCBI Taxonomy" id="4076"/>
    <lineage>
        <taxon>Eukaryota</taxon>
        <taxon>Viridiplantae</taxon>
        <taxon>Streptophyta</taxon>
        <taxon>Embryophyta</taxon>
        <taxon>Tracheophyta</taxon>
        <taxon>Spermatophyta</taxon>
        <taxon>Magnoliopsida</taxon>
        <taxon>eudicotyledons</taxon>
        <taxon>Gunneridae</taxon>
        <taxon>Pentapetalae</taxon>
        <taxon>asterids</taxon>
        <taxon>lamiids</taxon>
        <taxon>Solanales</taxon>
        <taxon>Solanaceae</taxon>
        <taxon>Solanoideae</taxon>
        <taxon>Datureae</taxon>
        <taxon>Datura</taxon>
    </lineage>
</organism>
<comment type="similarity">
    <text evidence="1">Belongs to the PPR family. P subfamily.</text>
</comment>
<dbReference type="Proteomes" id="UP000823775">
    <property type="component" value="Unassembled WGS sequence"/>
</dbReference>
<dbReference type="PANTHER" id="PTHR47936">
    <property type="entry name" value="PPR_LONG DOMAIN-CONTAINING PROTEIN"/>
    <property type="match status" value="1"/>
</dbReference>
<keyword evidence="5" id="KW-1185">Reference proteome</keyword>
<feature type="repeat" description="PPR" evidence="3">
    <location>
        <begin position="5"/>
        <end position="39"/>
    </location>
</feature>
<evidence type="ECO:0000313" key="4">
    <source>
        <dbReference type="EMBL" id="MCD9641924.1"/>
    </source>
</evidence>
<dbReference type="PANTHER" id="PTHR47936:SF1">
    <property type="entry name" value="PENTATRICOPEPTIDE REPEAT-CONTAINING PROTEIN GUN1, CHLOROPLASTIC"/>
    <property type="match status" value="1"/>
</dbReference>
<dbReference type="InterPro" id="IPR002885">
    <property type="entry name" value="PPR_rpt"/>
</dbReference>
<proteinExistence type="inferred from homology"/>
<protein>
    <recommendedName>
        <fullName evidence="6">Pentatricopeptide repeat-containing protein</fullName>
    </recommendedName>
</protein>
<comment type="caution">
    <text evidence="4">The sequence shown here is derived from an EMBL/GenBank/DDBJ whole genome shotgun (WGS) entry which is preliminary data.</text>
</comment>
<dbReference type="EMBL" id="JACEIK010003490">
    <property type="protein sequence ID" value="MCD9641924.1"/>
    <property type="molecule type" value="Genomic_DNA"/>
</dbReference>
<reference evidence="4 5" key="1">
    <citation type="journal article" date="2021" name="BMC Genomics">
        <title>Datura genome reveals duplications of psychoactive alkaloid biosynthetic genes and high mutation rate following tissue culture.</title>
        <authorList>
            <person name="Rajewski A."/>
            <person name="Carter-House D."/>
            <person name="Stajich J."/>
            <person name="Litt A."/>
        </authorList>
    </citation>
    <scope>NUCLEOTIDE SEQUENCE [LARGE SCALE GENOMIC DNA]</scope>
    <source>
        <strain evidence="4">AR-01</strain>
    </source>
</reference>
<evidence type="ECO:0000256" key="2">
    <source>
        <dbReference type="ARBA" id="ARBA00022737"/>
    </source>
</evidence>
<feature type="repeat" description="PPR" evidence="3">
    <location>
        <begin position="40"/>
        <end position="74"/>
    </location>
</feature>
<sequence length="127" mass="14537">MCDSSPRVFDSLFKCYAHLKKCRNATDTFCSMKQYGFVPTVESCNAFMSSLLSLDRIDIALAFYKEMLRSRISPNVYTFNMVGNSEMGSRLFEEMANNGLKADILTYNALILGLCKRREDKHFGQRT</sequence>
<evidence type="ECO:0000256" key="1">
    <source>
        <dbReference type="ARBA" id="ARBA00007626"/>
    </source>
</evidence>
<dbReference type="NCBIfam" id="TIGR00756">
    <property type="entry name" value="PPR"/>
    <property type="match status" value="2"/>
</dbReference>
<evidence type="ECO:0000256" key="3">
    <source>
        <dbReference type="PROSITE-ProRule" id="PRU00708"/>
    </source>
</evidence>
<dbReference type="InterPro" id="IPR011990">
    <property type="entry name" value="TPR-like_helical_dom_sf"/>
</dbReference>
<keyword evidence="2" id="KW-0677">Repeat</keyword>
<evidence type="ECO:0000313" key="5">
    <source>
        <dbReference type="Proteomes" id="UP000823775"/>
    </source>
</evidence>
<dbReference type="PROSITE" id="PS51375">
    <property type="entry name" value="PPR"/>
    <property type="match status" value="2"/>
</dbReference>